<dbReference type="Pfam" id="PF13237">
    <property type="entry name" value="Fer4_10"/>
    <property type="match status" value="1"/>
</dbReference>
<dbReference type="PROSITE" id="PS00198">
    <property type="entry name" value="4FE4S_FER_1"/>
    <property type="match status" value="2"/>
</dbReference>
<sequence length="385" mass="43941">MKGFKENVLIQFILLIGFVTVFSLFFSDILGGEEKIPLPKSLVFQSQMTISEFGEKNNLPNSVLLKEFQLEGENDFQKKLGDFDNLEEKIDSVRNKLILHREGESKSWIKIAIKFGLWIFIQIIVFNLIRRNKITVKNRKIIYFISLTIFGVILGSDPGPMGTVKDAVALFAVDGVIFPQRLAAMGIFLFMVFIANKFICSWGCQVGTLQDLIFRLNKNNTANKNLIRQYKIPFVLSNTVRIIFFIVFTVIVFMWSTDIIEYIDPFKIFAPMKLEIIGMGFIGLIFIGSIFVYRPWCHLFCPFGLVGWFIEKISVFKICVDYDKCISCEACSKACPSTAMENILKQEKTIPDCFSCGSCIETCPTEAISFKKGKRPVPPKDKFKK</sequence>
<feature type="domain" description="4Fe-4S ferredoxin-type" evidence="8">
    <location>
        <begin position="316"/>
        <end position="345"/>
    </location>
</feature>
<evidence type="ECO:0000313" key="10">
    <source>
        <dbReference type="Proteomes" id="UP000263486"/>
    </source>
</evidence>
<dbReference type="EMBL" id="QUAJ01000021">
    <property type="protein sequence ID" value="REI40343.1"/>
    <property type="molecule type" value="Genomic_DNA"/>
</dbReference>
<keyword evidence="2" id="KW-0004">4Fe-4S</keyword>
<dbReference type="InterPro" id="IPR051684">
    <property type="entry name" value="Electron_Trans/Redox"/>
</dbReference>
<feature type="domain" description="4Fe-4S ferredoxin-type" evidence="8">
    <location>
        <begin position="346"/>
        <end position="373"/>
    </location>
</feature>
<feature type="transmembrane region" description="Helical" evidence="7">
    <location>
        <begin position="108"/>
        <end position="129"/>
    </location>
</feature>
<comment type="caution">
    <text evidence="9">The sequence shown here is derived from an EMBL/GenBank/DDBJ whole genome shotgun (WGS) entry which is preliminary data.</text>
</comment>
<dbReference type="InterPro" id="IPR017896">
    <property type="entry name" value="4Fe4S_Fe-S-bd"/>
</dbReference>
<protein>
    <submittedName>
        <fullName evidence="9">4Fe-4S dicluster domain-containing protein</fullName>
    </submittedName>
</protein>
<proteinExistence type="predicted"/>
<evidence type="ECO:0000256" key="6">
    <source>
        <dbReference type="ARBA" id="ARBA00023014"/>
    </source>
</evidence>
<keyword evidence="6" id="KW-0411">Iron-sulfur</keyword>
<dbReference type="Gene3D" id="3.30.70.20">
    <property type="match status" value="1"/>
</dbReference>
<evidence type="ECO:0000256" key="1">
    <source>
        <dbReference type="ARBA" id="ARBA00022448"/>
    </source>
</evidence>
<keyword evidence="7" id="KW-0472">Membrane</keyword>
<dbReference type="PANTHER" id="PTHR30176">
    <property type="entry name" value="FERREDOXIN-TYPE PROTEIN NAPH"/>
    <property type="match status" value="1"/>
</dbReference>
<feature type="transmembrane region" description="Helical" evidence="7">
    <location>
        <begin position="276"/>
        <end position="293"/>
    </location>
</feature>
<evidence type="ECO:0000256" key="5">
    <source>
        <dbReference type="ARBA" id="ARBA00023004"/>
    </source>
</evidence>
<evidence type="ECO:0000256" key="7">
    <source>
        <dbReference type="SAM" id="Phobius"/>
    </source>
</evidence>
<dbReference type="PROSITE" id="PS51379">
    <property type="entry name" value="4FE4S_FER_2"/>
    <property type="match status" value="2"/>
</dbReference>
<keyword evidence="1" id="KW-0813">Transport</keyword>
<evidence type="ECO:0000256" key="4">
    <source>
        <dbReference type="ARBA" id="ARBA00022982"/>
    </source>
</evidence>
<accession>A0ABX9KFE0</accession>
<evidence type="ECO:0000313" key="9">
    <source>
        <dbReference type="EMBL" id="REI40343.1"/>
    </source>
</evidence>
<evidence type="ECO:0000256" key="3">
    <source>
        <dbReference type="ARBA" id="ARBA00022723"/>
    </source>
</evidence>
<evidence type="ECO:0000259" key="8">
    <source>
        <dbReference type="PROSITE" id="PS51379"/>
    </source>
</evidence>
<dbReference type="InterPro" id="IPR017900">
    <property type="entry name" value="4Fe4S_Fe_S_CS"/>
</dbReference>
<keyword evidence="10" id="KW-1185">Reference proteome</keyword>
<organism evidence="9 10">
    <name type="scientific">Psychrilyobacter piezotolerans</name>
    <dbReference type="NCBI Taxonomy" id="2293438"/>
    <lineage>
        <taxon>Bacteria</taxon>
        <taxon>Fusobacteriati</taxon>
        <taxon>Fusobacteriota</taxon>
        <taxon>Fusobacteriia</taxon>
        <taxon>Fusobacteriales</taxon>
        <taxon>Fusobacteriaceae</taxon>
        <taxon>Psychrilyobacter</taxon>
    </lineage>
</organism>
<keyword evidence="3" id="KW-0479">Metal-binding</keyword>
<name>A0ABX9KFE0_9FUSO</name>
<keyword evidence="7" id="KW-0812">Transmembrane</keyword>
<dbReference type="Pfam" id="PF12801">
    <property type="entry name" value="Fer4_5"/>
    <property type="match status" value="2"/>
</dbReference>
<dbReference type="Proteomes" id="UP000263486">
    <property type="component" value="Unassembled WGS sequence"/>
</dbReference>
<feature type="transmembrane region" description="Helical" evidence="7">
    <location>
        <begin position="176"/>
        <end position="195"/>
    </location>
</feature>
<keyword evidence="4" id="KW-0249">Electron transport</keyword>
<feature type="transmembrane region" description="Helical" evidence="7">
    <location>
        <begin position="12"/>
        <end position="31"/>
    </location>
</feature>
<evidence type="ECO:0000256" key="2">
    <source>
        <dbReference type="ARBA" id="ARBA00022485"/>
    </source>
</evidence>
<dbReference type="PANTHER" id="PTHR30176:SF3">
    <property type="entry name" value="FERREDOXIN-TYPE PROTEIN NAPH"/>
    <property type="match status" value="1"/>
</dbReference>
<reference evidence="9 10" key="1">
    <citation type="submission" date="2018-08" db="EMBL/GenBank/DDBJ databases">
        <title>Draft genome sequence of Psychrilyobacter sp. strain SD5 isolated from Black Sea water.</title>
        <authorList>
            <person name="Yadav S."/>
            <person name="Villanueva L."/>
            <person name="Damste J.S.S."/>
        </authorList>
    </citation>
    <scope>NUCLEOTIDE SEQUENCE [LARGE SCALE GENOMIC DNA]</scope>
    <source>
        <strain evidence="9 10">SD5</strain>
    </source>
</reference>
<feature type="transmembrane region" description="Helical" evidence="7">
    <location>
        <begin position="234"/>
        <end position="256"/>
    </location>
</feature>
<keyword evidence="5" id="KW-0408">Iron</keyword>
<gene>
    <name evidence="9" type="ORF">DYH56_11500</name>
</gene>
<dbReference type="SUPFAM" id="SSF54862">
    <property type="entry name" value="4Fe-4S ferredoxins"/>
    <property type="match status" value="1"/>
</dbReference>
<dbReference type="RefSeq" id="WP_114643020.1">
    <property type="nucleotide sequence ID" value="NZ_JAACIO010000015.1"/>
</dbReference>
<keyword evidence="7" id="KW-1133">Transmembrane helix</keyword>
<feature type="transmembrane region" description="Helical" evidence="7">
    <location>
        <begin position="141"/>
        <end position="156"/>
    </location>
</feature>